<comment type="caution">
    <text evidence="1">The sequence shown here is derived from an EMBL/GenBank/DDBJ whole genome shotgun (WGS) entry which is preliminary data.</text>
</comment>
<protein>
    <submittedName>
        <fullName evidence="1">Uncharacterized protein</fullName>
    </submittedName>
</protein>
<dbReference type="AlphaFoldDB" id="A0AAV6JFA5"/>
<keyword evidence="2" id="KW-1185">Reference proteome</keyword>
<organism evidence="1 2">
    <name type="scientific">Rhododendron griersonianum</name>
    <dbReference type="NCBI Taxonomy" id="479676"/>
    <lineage>
        <taxon>Eukaryota</taxon>
        <taxon>Viridiplantae</taxon>
        <taxon>Streptophyta</taxon>
        <taxon>Embryophyta</taxon>
        <taxon>Tracheophyta</taxon>
        <taxon>Spermatophyta</taxon>
        <taxon>Magnoliopsida</taxon>
        <taxon>eudicotyledons</taxon>
        <taxon>Gunneridae</taxon>
        <taxon>Pentapetalae</taxon>
        <taxon>asterids</taxon>
        <taxon>Ericales</taxon>
        <taxon>Ericaceae</taxon>
        <taxon>Ericoideae</taxon>
        <taxon>Rhodoreae</taxon>
        <taxon>Rhododendron</taxon>
    </lineage>
</organism>
<accession>A0AAV6JFA5</accession>
<evidence type="ECO:0000313" key="2">
    <source>
        <dbReference type="Proteomes" id="UP000823749"/>
    </source>
</evidence>
<reference evidence="1" key="1">
    <citation type="submission" date="2020-08" db="EMBL/GenBank/DDBJ databases">
        <title>Plant Genome Project.</title>
        <authorList>
            <person name="Zhang R.-G."/>
        </authorList>
    </citation>
    <scope>NUCLEOTIDE SEQUENCE</scope>
    <source>
        <strain evidence="1">WSP0</strain>
        <tissue evidence="1">Leaf</tissue>
    </source>
</reference>
<sequence>MESGRREQCSEETSSRPLLLAAYESCIISESSSTLCDVVVRTDMLSNIQLTRAIEEFPKRMLHADGTPIAQATSVALPKVR</sequence>
<dbReference type="Proteomes" id="UP000823749">
    <property type="component" value="Chromosome 7"/>
</dbReference>
<gene>
    <name evidence="1" type="ORF">RHGRI_019394</name>
</gene>
<proteinExistence type="predicted"/>
<name>A0AAV6JFA5_9ERIC</name>
<dbReference type="EMBL" id="JACTNZ010000007">
    <property type="protein sequence ID" value="KAG5538825.1"/>
    <property type="molecule type" value="Genomic_DNA"/>
</dbReference>
<evidence type="ECO:0000313" key="1">
    <source>
        <dbReference type="EMBL" id="KAG5538825.1"/>
    </source>
</evidence>